<gene>
    <name evidence="2" type="ORF">ACFQ19_19190</name>
</gene>
<organism evidence="2 3">
    <name type="scientific">Oceanobacillus locisalsi</name>
    <dbReference type="NCBI Taxonomy" id="546107"/>
    <lineage>
        <taxon>Bacteria</taxon>
        <taxon>Bacillati</taxon>
        <taxon>Bacillota</taxon>
        <taxon>Bacilli</taxon>
        <taxon>Bacillales</taxon>
        <taxon>Bacillaceae</taxon>
        <taxon>Oceanobacillus</taxon>
    </lineage>
</organism>
<keyword evidence="1" id="KW-0812">Transmembrane</keyword>
<keyword evidence="1" id="KW-1133">Transmembrane helix</keyword>
<protein>
    <submittedName>
        <fullName evidence="2">DUF7010 family protein</fullName>
    </submittedName>
</protein>
<comment type="caution">
    <text evidence="2">The sequence shown here is derived from an EMBL/GenBank/DDBJ whole genome shotgun (WGS) entry which is preliminary data.</text>
</comment>
<feature type="transmembrane region" description="Helical" evidence="1">
    <location>
        <begin position="78"/>
        <end position="100"/>
    </location>
</feature>
<dbReference type="Proteomes" id="UP001597041">
    <property type="component" value="Unassembled WGS sequence"/>
</dbReference>
<feature type="transmembrane region" description="Helical" evidence="1">
    <location>
        <begin position="45"/>
        <end position="66"/>
    </location>
</feature>
<sequence>MELHEIRNETYIKAKNGIGFLLAAIVIWSIVTVIFLLPVDIQQKNIFMLISTGIMFPLSIGISVVIKADWQLKRNPLGNLGFIFNVAQLIYFPIIFFSMISSPENVVLFFAIITGAHFFPYGWLYNAKPFYIMAPVIAVVLMILGIYLNGAHLWVIPFFLLICLLIADYKKKHAFVES</sequence>
<name>A0ABW3NNP3_9BACI</name>
<evidence type="ECO:0000256" key="1">
    <source>
        <dbReference type="SAM" id="Phobius"/>
    </source>
</evidence>
<evidence type="ECO:0000313" key="3">
    <source>
        <dbReference type="Proteomes" id="UP001597041"/>
    </source>
</evidence>
<dbReference type="Pfam" id="PF22765">
    <property type="entry name" value="DUF7010"/>
    <property type="match status" value="1"/>
</dbReference>
<feature type="transmembrane region" description="Helical" evidence="1">
    <location>
        <begin position="20"/>
        <end position="39"/>
    </location>
</feature>
<reference evidence="3" key="1">
    <citation type="journal article" date="2019" name="Int. J. Syst. Evol. Microbiol.">
        <title>The Global Catalogue of Microorganisms (GCM) 10K type strain sequencing project: providing services to taxonomists for standard genome sequencing and annotation.</title>
        <authorList>
            <consortium name="The Broad Institute Genomics Platform"/>
            <consortium name="The Broad Institute Genome Sequencing Center for Infectious Disease"/>
            <person name="Wu L."/>
            <person name="Ma J."/>
        </authorList>
    </citation>
    <scope>NUCLEOTIDE SEQUENCE [LARGE SCALE GENOMIC DNA]</scope>
    <source>
        <strain evidence="3">CCUG 56608</strain>
    </source>
</reference>
<dbReference type="EMBL" id="JBHTKK010000037">
    <property type="protein sequence ID" value="MFD1068126.1"/>
    <property type="molecule type" value="Genomic_DNA"/>
</dbReference>
<feature type="transmembrane region" description="Helical" evidence="1">
    <location>
        <begin position="106"/>
        <end position="123"/>
    </location>
</feature>
<dbReference type="RefSeq" id="WP_379594343.1">
    <property type="nucleotide sequence ID" value="NZ_JBHTKK010000037.1"/>
</dbReference>
<accession>A0ABW3NNP3</accession>
<dbReference type="InterPro" id="IPR053824">
    <property type="entry name" value="DUF7010"/>
</dbReference>
<proteinExistence type="predicted"/>
<feature type="transmembrane region" description="Helical" evidence="1">
    <location>
        <begin position="130"/>
        <end position="147"/>
    </location>
</feature>
<keyword evidence="1" id="KW-0472">Membrane</keyword>
<evidence type="ECO:0000313" key="2">
    <source>
        <dbReference type="EMBL" id="MFD1068126.1"/>
    </source>
</evidence>
<keyword evidence="3" id="KW-1185">Reference proteome</keyword>